<evidence type="ECO:0000256" key="1">
    <source>
        <dbReference type="ARBA" id="ARBA00023157"/>
    </source>
</evidence>
<feature type="signal peptide" evidence="2">
    <location>
        <begin position="1"/>
        <end position="23"/>
    </location>
</feature>
<dbReference type="InterPro" id="IPR018378">
    <property type="entry name" value="C-type_lectin_CS"/>
</dbReference>
<sequence>MKAALIALVFVGVLAVGLPTVRAIRYIAYKDQVNFFTAWQQCLLYGGKLASIETADQNALVLEAIKRSRGTGGWWISGTDIGLEGSWIWLSKNIPVGSNNGYVNFAMGEPTNSGTGENCLAIEQSPLWNDLPCEKLINYVCEYN</sequence>
<accession>A0A182WE58</accession>
<dbReference type="STRING" id="112268.A0A182WE58"/>
<dbReference type="EnsemblMetazoa" id="AMIN008654-RA">
    <property type="protein sequence ID" value="AMIN008654-PA"/>
    <property type="gene ID" value="AMIN008654"/>
</dbReference>
<dbReference type="Gene3D" id="3.10.100.10">
    <property type="entry name" value="Mannose-Binding Protein A, subunit A"/>
    <property type="match status" value="1"/>
</dbReference>
<evidence type="ECO:0000259" key="3">
    <source>
        <dbReference type="PROSITE" id="PS50041"/>
    </source>
</evidence>
<evidence type="ECO:0000313" key="5">
    <source>
        <dbReference type="Proteomes" id="UP000075920"/>
    </source>
</evidence>
<dbReference type="SUPFAM" id="SSF56436">
    <property type="entry name" value="C-type lectin-like"/>
    <property type="match status" value="1"/>
</dbReference>
<dbReference type="InterPro" id="IPR016187">
    <property type="entry name" value="CTDL_fold"/>
</dbReference>
<reference evidence="5" key="1">
    <citation type="submission" date="2013-03" db="EMBL/GenBank/DDBJ databases">
        <title>The Genome Sequence of Anopheles minimus MINIMUS1.</title>
        <authorList>
            <consortium name="The Broad Institute Genomics Platform"/>
            <person name="Neafsey D.E."/>
            <person name="Walton C."/>
            <person name="Walker B."/>
            <person name="Young S.K."/>
            <person name="Zeng Q."/>
            <person name="Gargeya S."/>
            <person name="Fitzgerald M."/>
            <person name="Haas B."/>
            <person name="Abouelleil A."/>
            <person name="Allen A.W."/>
            <person name="Alvarado L."/>
            <person name="Arachchi H.M."/>
            <person name="Berlin A.M."/>
            <person name="Chapman S.B."/>
            <person name="Gainer-Dewar J."/>
            <person name="Goldberg J."/>
            <person name="Griggs A."/>
            <person name="Gujja S."/>
            <person name="Hansen M."/>
            <person name="Howarth C."/>
            <person name="Imamovic A."/>
            <person name="Ireland A."/>
            <person name="Larimer J."/>
            <person name="McCowan C."/>
            <person name="Murphy C."/>
            <person name="Pearson M."/>
            <person name="Poon T.W."/>
            <person name="Priest M."/>
            <person name="Roberts A."/>
            <person name="Saif S."/>
            <person name="Shea T."/>
            <person name="Sisk P."/>
            <person name="Sykes S."/>
            <person name="Wortman J."/>
            <person name="Nusbaum C."/>
            <person name="Birren B."/>
        </authorList>
    </citation>
    <scope>NUCLEOTIDE SEQUENCE [LARGE SCALE GENOMIC DNA]</scope>
    <source>
        <strain evidence="5">MINIMUS1</strain>
    </source>
</reference>
<dbReference type="InterPro" id="IPR050111">
    <property type="entry name" value="C-type_lectin/snaclec_domain"/>
</dbReference>
<organism evidence="4 5">
    <name type="scientific">Anopheles minimus</name>
    <dbReference type="NCBI Taxonomy" id="112268"/>
    <lineage>
        <taxon>Eukaryota</taxon>
        <taxon>Metazoa</taxon>
        <taxon>Ecdysozoa</taxon>
        <taxon>Arthropoda</taxon>
        <taxon>Hexapoda</taxon>
        <taxon>Insecta</taxon>
        <taxon>Pterygota</taxon>
        <taxon>Neoptera</taxon>
        <taxon>Endopterygota</taxon>
        <taxon>Diptera</taxon>
        <taxon>Nematocera</taxon>
        <taxon>Culicoidea</taxon>
        <taxon>Culicidae</taxon>
        <taxon>Anophelinae</taxon>
        <taxon>Anopheles</taxon>
    </lineage>
</organism>
<feature type="domain" description="C-type lectin" evidence="3">
    <location>
        <begin position="26"/>
        <end position="142"/>
    </location>
</feature>
<dbReference type="PANTHER" id="PTHR22803">
    <property type="entry name" value="MANNOSE, PHOSPHOLIPASE, LECTIN RECEPTOR RELATED"/>
    <property type="match status" value="1"/>
</dbReference>
<evidence type="ECO:0000313" key="4">
    <source>
        <dbReference type="EnsemblMetazoa" id="AMIN008654-PA"/>
    </source>
</evidence>
<name>A0A182WE58_9DIPT</name>
<dbReference type="CDD" id="cd00037">
    <property type="entry name" value="CLECT"/>
    <property type="match status" value="1"/>
</dbReference>
<dbReference type="SMART" id="SM00034">
    <property type="entry name" value="CLECT"/>
    <property type="match status" value="1"/>
</dbReference>
<dbReference type="Pfam" id="PF00059">
    <property type="entry name" value="Lectin_C"/>
    <property type="match status" value="1"/>
</dbReference>
<dbReference type="PROSITE" id="PS00615">
    <property type="entry name" value="C_TYPE_LECTIN_1"/>
    <property type="match status" value="1"/>
</dbReference>
<keyword evidence="5" id="KW-1185">Reference proteome</keyword>
<evidence type="ECO:0000256" key="2">
    <source>
        <dbReference type="SAM" id="SignalP"/>
    </source>
</evidence>
<dbReference type="VEuPathDB" id="VectorBase:AMIN008654"/>
<dbReference type="AlphaFoldDB" id="A0A182WE58"/>
<reference evidence="4" key="2">
    <citation type="submission" date="2020-05" db="UniProtKB">
        <authorList>
            <consortium name="EnsemblMetazoa"/>
        </authorList>
    </citation>
    <scope>IDENTIFICATION</scope>
    <source>
        <strain evidence="4">MINIMUS1</strain>
    </source>
</reference>
<proteinExistence type="predicted"/>
<protein>
    <submittedName>
        <fullName evidence="4">C-type lectin domain-containing protein</fullName>
    </submittedName>
</protein>
<dbReference type="Proteomes" id="UP000075920">
    <property type="component" value="Unassembled WGS sequence"/>
</dbReference>
<feature type="chain" id="PRO_5008141202" evidence="2">
    <location>
        <begin position="24"/>
        <end position="144"/>
    </location>
</feature>
<dbReference type="InterPro" id="IPR016186">
    <property type="entry name" value="C-type_lectin-like/link_sf"/>
</dbReference>
<dbReference type="InterPro" id="IPR001304">
    <property type="entry name" value="C-type_lectin-like"/>
</dbReference>
<keyword evidence="2" id="KW-0732">Signal</keyword>
<keyword evidence="1" id="KW-1015">Disulfide bond</keyword>
<dbReference type="PROSITE" id="PS50041">
    <property type="entry name" value="C_TYPE_LECTIN_2"/>
    <property type="match status" value="1"/>
</dbReference>